<protein>
    <submittedName>
        <fullName evidence="2">PTS fructose transporter subunit IID</fullName>
    </submittedName>
</protein>
<dbReference type="EMBL" id="CP014136">
    <property type="protein sequence ID" value="ATA18245.1"/>
    <property type="molecule type" value="Genomic_DNA"/>
</dbReference>
<keyword evidence="1" id="KW-0472">Membrane</keyword>
<keyword evidence="1" id="KW-1133">Transmembrane helix</keyword>
<dbReference type="GO" id="GO:0009401">
    <property type="term" value="P:phosphoenolpyruvate-dependent sugar phosphotransferase system"/>
    <property type="evidence" value="ECO:0007669"/>
    <property type="project" value="InterPro"/>
</dbReference>
<proteinExistence type="predicted"/>
<evidence type="ECO:0000313" key="3">
    <source>
        <dbReference type="Proteomes" id="UP000217182"/>
    </source>
</evidence>
<dbReference type="InterPro" id="IPR004704">
    <property type="entry name" value="PTS_IID_man"/>
</dbReference>
<feature type="transmembrane region" description="Helical" evidence="1">
    <location>
        <begin position="186"/>
        <end position="209"/>
    </location>
</feature>
<evidence type="ECO:0000313" key="2">
    <source>
        <dbReference type="EMBL" id="ATA18245.1"/>
    </source>
</evidence>
<dbReference type="Pfam" id="PF03613">
    <property type="entry name" value="EIID-AGA"/>
    <property type="match status" value="1"/>
</dbReference>
<dbReference type="PANTHER" id="PTHR32502:SF26">
    <property type="entry name" value="PHOSPHOTRANSFERASE SYSTEM SUGAR-SPECIFIC EIID COMPONENT"/>
    <property type="match status" value="1"/>
</dbReference>
<dbReference type="PROSITE" id="PS51108">
    <property type="entry name" value="PTS_EIID"/>
    <property type="match status" value="1"/>
</dbReference>
<dbReference type="Proteomes" id="UP000217182">
    <property type="component" value="Chromosome"/>
</dbReference>
<dbReference type="KEGG" id="gqu:AWC35_02140"/>
<reference evidence="2 3" key="1">
    <citation type="submission" date="2016-01" db="EMBL/GenBank/DDBJ databases">
        <authorList>
            <person name="Oliw E.H."/>
        </authorList>
    </citation>
    <scope>NUCLEOTIDE SEQUENCE [LARGE SCALE GENOMIC DNA]</scope>
    <source>
        <strain evidence="2 3">FRB97</strain>
    </source>
</reference>
<evidence type="ECO:0000256" key="1">
    <source>
        <dbReference type="SAM" id="Phobius"/>
    </source>
</evidence>
<dbReference type="InterPro" id="IPR050303">
    <property type="entry name" value="GatZ_KbaZ_carbometab"/>
</dbReference>
<organism evidence="2 3">
    <name type="scientific">Gibbsiella quercinecans</name>
    <dbReference type="NCBI Taxonomy" id="929813"/>
    <lineage>
        <taxon>Bacteria</taxon>
        <taxon>Pseudomonadati</taxon>
        <taxon>Pseudomonadota</taxon>
        <taxon>Gammaproteobacteria</taxon>
        <taxon>Enterobacterales</taxon>
        <taxon>Yersiniaceae</taxon>
        <taxon>Gibbsiella</taxon>
    </lineage>
</organism>
<dbReference type="PANTHER" id="PTHR32502">
    <property type="entry name" value="N-ACETYLGALACTOSAMINE PERMEASE II COMPONENT-RELATED"/>
    <property type="match status" value="1"/>
</dbReference>
<dbReference type="GO" id="GO:0005886">
    <property type="term" value="C:plasma membrane"/>
    <property type="evidence" value="ECO:0007669"/>
    <property type="project" value="TreeGrafter"/>
</dbReference>
<feature type="transmembrane region" description="Helical" evidence="1">
    <location>
        <begin position="258"/>
        <end position="277"/>
    </location>
</feature>
<feature type="transmembrane region" description="Helical" evidence="1">
    <location>
        <begin position="124"/>
        <end position="142"/>
    </location>
</feature>
<keyword evidence="1" id="KW-0812">Transmembrane</keyword>
<sequence length="280" mass="30605">MNSQCNSDSESAERKEIVLTKKDINKAALRYMFMACNIFNYQTQQGPAVVYGLQKALRKIHRNDEDYIASLNNHFKYFNTTTWMANLLLGASLAMEEKDGRSSLNAVQAFKTGMMGPLAGVGDTLIWVLYPTIMGSIAAYMGLEGSPVGAVIWLCLNMIFLVFRFKLFHIGYSSGLKLVTALGNKLTIFTEAASIMGLTVVGALIPAVVKVNVGLTFTSGEISLPIQSEILDKIMPSLIPAALTLVVFKLISSKKISIMNIIFLVIGVALLLSYFGILKV</sequence>
<gene>
    <name evidence="2" type="ORF">AWC35_02140</name>
</gene>
<accession>A0A250AWL4</accession>
<keyword evidence="3" id="KW-1185">Reference proteome</keyword>
<dbReference type="OrthoDB" id="3189783at2"/>
<feature type="transmembrane region" description="Helical" evidence="1">
    <location>
        <begin position="148"/>
        <end position="165"/>
    </location>
</feature>
<dbReference type="AlphaFoldDB" id="A0A250AWL4"/>
<name>A0A250AWL4_9GAMM</name>